<gene>
    <name evidence="2" type="ORF">PEX2_088600</name>
</gene>
<proteinExistence type="predicted"/>
<protein>
    <submittedName>
        <fullName evidence="2">Uncharacterized protein</fullName>
    </submittedName>
</protein>
<dbReference type="AlphaFoldDB" id="A0A0A2IUM3"/>
<name>A0A0A2IUM3_PENEN</name>
<keyword evidence="1" id="KW-1133">Transmembrane helix</keyword>
<dbReference type="EMBL" id="JQFZ01000144">
    <property type="protein sequence ID" value="KGO57461.1"/>
    <property type="molecule type" value="Genomic_DNA"/>
</dbReference>
<dbReference type="VEuPathDB" id="FungiDB:PEXP_092540"/>
<accession>A0A0A2IUM3</accession>
<evidence type="ECO:0000313" key="3">
    <source>
        <dbReference type="Proteomes" id="UP000030143"/>
    </source>
</evidence>
<keyword evidence="1" id="KW-0812">Transmembrane</keyword>
<reference evidence="2 3" key="1">
    <citation type="journal article" date="2015" name="Mol. Plant Microbe Interact.">
        <title>Genome, transcriptome, and functional analyses of Penicillium expansum provide new insights into secondary metabolism and pathogenicity.</title>
        <authorList>
            <person name="Ballester A.R."/>
            <person name="Marcet-Houben M."/>
            <person name="Levin E."/>
            <person name="Sela N."/>
            <person name="Selma-Lazaro C."/>
            <person name="Carmona L."/>
            <person name="Wisniewski M."/>
            <person name="Droby S."/>
            <person name="Gonzalez-Candelas L."/>
            <person name="Gabaldon T."/>
        </authorList>
    </citation>
    <scope>NUCLEOTIDE SEQUENCE [LARGE SCALE GENOMIC DNA]</scope>
    <source>
        <strain evidence="2 3">MD-8</strain>
    </source>
</reference>
<sequence length="67" mass="7572">MRTLPGAVLNDLVYKDTRVYFSQCFVVLSFSSFLALLFQSGPWPMIQHWWRAGVTALSSGLDFNTAI</sequence>
<dbReference type="RefSeq" id="XP_016599125.1">
    <property type="nucleotide sequence ID" value="XM_016746130.1"/>
</dbReference>
<feature type="transmembrane region" description="Helical" evidence="1">
    <location>
        <begin position="20"/>
        <end position="38"/>
    </location>
</feature>
<keyword evidence="1" id="KW-0472">Membrane</keyword>
<dbReference type="GeneID" id="27681550"/>
<dbReference type="HOGENOM" id="CLU_2813187_0_0_1"/>
<evidence type="ECO:0000256" key="1">
    <source>
        <dbReference type="SAM" id="Phobius"/>
    </source>
</evidence>
<organism evidence="2 3">
    <name type="scientific">Penicillium expansum</name>
    <name type="common">Blue mold rot fungus</name>
    <dbReference type="NCBI Taxonomy" id="27334"/>
    <lineage>
        <taxon>Eukaryota</taxon>
        <taxon>Fungi</taxon>
        <taxon>Dikarya</taxon>
        <taxon>Ascomycota</taxon>
        <taxon>Pezizomycotina</taxon>
        <taxon>Eurotiomycetes</taxon>
        <taxon>Eurotiomycetidae</taxon>
        <taxon>Eurotiales</taxon>
        <taxon>Aspergillaceae</taxon>
        <taxon>Penicillium</taxon>
    </lineage>
</organism>
<evidence type="ECO:0000313" key="2">
    <source>
        <dbReference type="EMBL" id="KGO57461.1"/>
    </source>
</evidence>
<keyword evidence="3" id="KW-1185">Reference proteome</keyword>
<dbReference type="Proteomes" id="UP000030143">
    <property type="component" value="Unassembled WGS sequence"/>
</dbReference>
<comment type="caution">
    <text evidence="2">The sequence shown here is derived from an EMBL/GenBank/DDBJ whole genome shotgun (WGS) entry which is preliminary data.</text>
</comment>